<dbReference type="Gene3D" id="3.80.10.10">
    <property type="entry name" value="Ribonuclease Inhibitor"/>
    <property type="match status" value="1"/>
</dbReference>
<dbReference type="InterPro" id="IPR032675">
    <property type="entry name" value="LRR_dom_sf"/>
</dbReference>
<dbReference type="Proteomes" id="UP000256645">
    <property type="component" value="Unassembled WGS sequence"/>
</dbReference>
<dbReference type="AlphaFoldDB" id="A0A3D8RH73"/>
<reference evidence="2 3" key="1">
    <citation type="journal article" date="2018" name="IMA Fungus">
        <title>IMA Genome-F 9: Draft genome sequence of Annulohypoxylon stygium, Aspergillus mulundensis, Berkeleyomyces basicola (syn. Thielaviopsis basicola), Ceratocystis smalleyi, two Cercospora beticola strains, Coleophoma cylindrospora, Fusarium fracticaudum, Phialophora cf. hyalina, and Morchella septimelata.</title>
        <authorList>
            <person name="Wingfield B.D."/>
            <person name="Bills G.F."/>
            <person name="Dong Y."/>
            <person name="Huang W."/>
            <person name="Nel W.J."/>
            <person name="Swalarsk-Parry B.S."/>
            <person name="Vaghefi N."/>
            <person name="Wilken P.M."/>
            <person name="An Z."/>
            <person name="de Beer Z.W."/>
            <person name="De Vos L."/>
            <person name="Chen L."/>
            <person name="Duong T.A."/>
            <person name="Gao Y."/>
            <person name="Hammerbacher A."/>
            <person name="Kikkert J.R."/>
            <person name="Li Y."/>
            <person name="Li H."/>
            <person name="Li K."/>
            <person name="Li Q."/>
            <person name="Liu X."/>
            <person name="Ma X."/>
            <person name="Naidoo K."/>
            <person name="Pethybridge S.J."/>
            <person name="Sun J."/>
            <person name="Steenkamp E.T."/>
            <person name="van der Nest M.A."/>
            <person name="van Wyk S."/>
            <person name="Wingfield M.J."/>
            <person name="Xiong C."/>
            <person name="Yue Q."/>
            <person name="Zhang X."/>
        </authorList>
    </citation>
    <scope>NUCLEOTIDE SEQUENCE [LARGE SCALE GENOMIC DNA]</scope>
    <source>
        <strain evidence="2 3">BP6252</strain>
    </source>
</reference>
<evidence type="ECO:0000313" key="2">
    <source>
        <dbReference type="EMBL" id="RDW73377.1"/>
    </source>
</evidence>
<evidence type="ECO:0000313" key="3">
    <source>
        <dbReference type="Proteomes" id="UP000256645"/>
    </source>
</evidence>
<feature type="region of interest" description="Disordered" evidence="1">
    <location>
        <begin position="611"/>
        <end position="647"/>
    </location>
</feature>
<organism evidence="2 3">
    <name type="scientific">Coleophoma cylindrospora</name>
    <dbReference type="NCBI Taxonomy" id="1849047"/>
    <lineage>
        <taxon>Eukaryota</taxon>
        <taxon>Fungi</taxon>
        <taxon>Dikarya</taxon>
        <taxon>Ascomycota</taxon>
        <taxon>Pezizomycotina</taxon>
        <taxon>Leotiomycetes</taxon>
        <taxon>Helotiales</taxon>
        <taxon>Dermateaceae</taxon>
        <taxon>Coleophoma</taxon>
    </lineage>
</organism>
<protein>
    <recommendedName>
        <fullName evidence="4">RNI-like protein</fullName>
    </recommendedName>
</protein>
<dbReference type="STRING" id="1849047.A0A3D8RH73"/>
<evidence type="ECO:0000256" key="1">
    <source>
        <dbReference type="SAM" id="MobiDB-lite"/>
    </source>
</evidence>
<comment type="caution">
    <text evidence="2">The sequence shown here is derived from an EMBL/GenBank/DDBJ whole genome shotgun (WGS) entry which is preliminary data.</text>
</comment>
<dbReference type="OrthoDB" id="408631at2759"/>
<dbReference type="SUPFAM" id="SSF52047">
    <property type="entry name" value="RNI-like"/>
    <property type="match status" value="1"/>
</dbReference>
<name>A0A3D8RH73_9HELO</name>
<feature type="region of interest" description="Disordered" evidence="1">
    <location>
        <begin position="433"/>
        <end position="515"/>
    </location>
</feature>
<accession>A0A3D8RH73</accession>
<dbReference type="EMBL" id="PDLM01000007">
    <property type="protein sequence ID" value="RDW73377.1"/>
    <property type="molecule type" value="Genomic_DNA"/>
</dbReference>
<evidence type="ECO:0008006" key="4">
    <source>
        <dbReference type="Google" id="ProtNLM"/>
    </source>
</evidence>
<gene>
    <name evidence="2" type="ORF">BP6252_07284</name>
</gene>
<proteinExistence type="predicted"/>
<sequence length="746" mass="82805">MLVLVALTRFKRILKRARPDVRNLTHTLHVPPAQPELYDGPQEGWLRDILDRLPCLQALIVSNLSFFDHQSLLAVHRENGQLYAPLATYGLRLLIASYCENTTATSLALALLHFPNLVYLDISSTQGARNSNVLRCIGSFSQLRVLKLRNCGLRDDDVESLTLDSLARIQSIDISHNFLTEKGIVNLVGGIPGLNLPLRWYDNTLCNEYMSLRRPSTTDVSTMNLLKILEGHVAPSLLGDELNSLLFLDSDSPSRFSHLYIASNNLSISSLIKLLQYPKLQTLDCGSLSWYTSSDELLSPTLYHRERLNPNSFARAFKNVTSLRLHHAIVTDNPFEDPSTAPDDCIPNMHGGIGVDTDATLAAVNGPYELETVSHIAELPGDLPRFELSAEPSTAVPVPLRIQNNPKIGLRQDSTVSSELPEQNTDRLLTPILPSKRRTVTESPSDASTGGGIADGFPTADQLGRRTAHMQDQGRRCDQDAASDVPEQPPSFTSRSPISPVSEIQTPLRPNTSDWLERVEKRRSYIAGRERNSGRFNPSLLTGLETIILTDIPATTRKPKLVEALKTLLQELAEEEQLRILREMVEHSKDISGMANTGDQAVKRLVLEISNMPETLTPPRSPRSPRSPRAKRESFTKSSTEDPDSEMFMEASEMDFTFFGEDDGGLLVSEGRLDSLRINDDGMIFHDPGSSHATELGHAIDVVAELSAFRKAKRAAYEYALKSGRSRFDMALLGHWTGEVKVIRPQ</sequence>
<feature type="compositionally biased region" description="Polar residues" evidence="1">
    <location>
        <begin position="490"/>
        <end position="514"/>
    </location>
</feature>
<keyword evidence="3" id="KW-1185">Reference proteome</keyword>